<dbReference type="Proteomes" id="UP000663832">
    <property type="component" value="Unassembled WGS sequence"/>
</dbReference>
<sequence>FRPDGIAYLLILIGEALLNKPKLCEKNGNLRQPTQSTFNELASTLFRDVFKKNLQLQQKAKQLDAQVQKKHLNHLSLNKVQIFWRSTVSSKYSSYVYSISEEYFKDALKTPFTTRLDELGDIARLNYAITQIIIGGEDNLDEGPETILEIKRKQIITENNQFFKVSQLTMQAIDDLVMAFGLKPKSLIDNDLLALENKVLFENINIIMIGNVAINCEYIKSVSNASQQLEAFCELSNMQIILTQKEFTEKIKDLFINESLTDKIQRIMINDGINNNNINDWFNEHFCKQQWILSEIHLPILSYIFKVEIHICSIEINSIYGRVFVEHSHNTFDSSSIFVVLDDKKNIICLFRTCELKLNYLLDQLRLVKDNQSKIRLYHQIALYYRLNAEYYETIHRLKALPM</sequence>
<name>A0A815X3U4_9BILA</name>
<evidence type="ECO:0000313" key="4">
    <source>
        <dbReference type="Proteomes" id="UP000663877"/>
    </source>
</evidence>
<comment type="caution">
    <text evidence="1">The sequence shown here is derived from an EMBL/GenBank/DDBJ whole genome shotgun (WGS) entry which is preliminary data.</text>
</comment>
<dbReference type="AlphaFoldDB" id="A0A815X3U4"/>
<evidence type="ECO:0000313" key="2">
    <source>
        <dbReference type="EMBL" id="CAF1661648.1"/>
    </source>
</evidence>
<evidence type="ECO:0000313" key="3">
    <source>
        <dbReference type="Proteomes" id="UP000663832"/>
    </source>
</evidence>
<protein>
    <submittedName>
        <fullName evidence="1">Uncharacterized protein</fullName>
    </submittedName>
</protein>
<gene>
    <name evidence="1" type="ORF">BJG266_LOCUS46332</name>
    <name evidence="2" type="ORF">QVE165_LOCUS63366</name>
</gene>
<keyword evidence="3" id="KW-1185">Reference proteome</keyword>
<reference evidence="1" key="1">
    <citation type="submission" date="2021-02" db="EMBL/GenBank/DDBJ databases">
        <authorList>
            <person name="Nowell W R."/>
        </authorList>
    </citation>
    <scope>NUCLEOTIDE SEQUENCE</scope>
</reference>
<dbReference type="OrthoDB" id="1658288at2759"/>
<proteinExistence type="predicted"/>
<accession>A0A815X3U4</accession>
<dbReference type="Proteomes" id="UP000663877">
    <property type="component" value="Unassembled WGS sequence"/>
</dbReference>
<feature type="non-terminal residue" evidence="1">
    <location>
        <position position="1"/>
    </location>
</feature>
<organism evidence="1 4">
    <name type="scientific">Adineta steineri</name>
    <dbReference type="NCBI Taxonomy" id="433720"/>
    <lineage>
        <taxon>Eukaryota</taxon>
        <taxon>Metazoa</taxon>
        <taxon>Spiralia</taxon>
        <taxon>Gnathifera</taxon>
        <taxon>Rotifera</taxon>
        <taxon>Eurotatoria</taxon>
        <taxon>Bdelloidea</taxon>
        <taxon>Adinetida</taxon>
        <taxon>Adinetidae</taxon>
        <taxon>Adineta</taxon>
    </lineage>
</organism>
<evidence type="ECO:0000313" key="1">
    <source>
        <dbReference type="EMBL" id="CAF1552365.1"/>
    </source>
</evidence>
<dbReference type="EMBL" id="CAJNOM010005149">
    <property type="protein sequence ID" value="CAF1661648.1"/>
    <property type="molecule type" value="Genomic_DNA"/>
</dbReference>
<dbReference type="EMBL" id="CAJNOI010004748">
    <property type="protein sequence ID" value="CAF1552365.1"/>
    <property type="molecule type" value="Genomic_DNA"/>
</dbReference>